<dbReference type="InterPro" id="IPR036188">
    <property type="entry name" value="FAD/NAD-bd_sf"/>
</dbReference>
<dbReference type="PANTHER" id="PTHR42949">
    <property type="entry name" value="ANAEROBIC GLYCEROL-3-PHOSPHATE DEHYDROGENASE SUBUNIT B"/>
    <property type="match status" value="1"/>
</dbReference>
<dbReference type="PIRSF" id="PIRSF037495">
    <property type="entry name" value="Opine_OX_OoxA/HcnB"/>
    <property type="match status" value="1"/>
</dbReference>
<dbReference type="SUPFAM" id="SSF51905">
    <property type="entry name" value="FAD/NAD(P)-binding domain"/>
    <property type="match status" value="1"/>
</dbReference>
<feature type="domain" description="FAD/NAD(P)-binding" evidence="2">
    <location>
        <begin position="10"/>
        <end position="340"/>
    </location>
</feature>
<dbReference type="Gene3D" id="1.10.10.1100">
    <property type="entry name" value="BFD-like [2Fe-2S]-binding domain"/>
    <property type="match status" value="1"/>
</dbReference>
<dbReference type="EMBL" id="PGFB01000001">
    <property type="protein sequence ID" value="PJJ65680.1"/>
    <property type="molecule type" value="Genomic_DNA"/>
</dbReference>
<evidence type="ECO:0000259" key="2">
    <source>
        <dbReference type="Pfam" id="PF07992"/>
    </source>
</evidence>
<dbReference type="Pfam" id="PF07992">
    <property type="entry name" value="Pyr_redox_2"/>
    <property type="match status" value="1"/>
</dbReference>
<proteinExistence type="predicted"/>
<keyword evidence="4" id="KW-1185">Reference proteome</keyword>
<dbReference type="Gene3D" id="3.50.50.60">
    <property type="entry name" value="FAD/NAD(P)-binding domain"/>
    <property type="match status" value="3"/>
</dbReference>
<organism evidence="3 4">
    <name type="scientific">Compostimonas suwonensis</name>
    <dbReference type="NCBI Taxonomy" id="1048394"/>
    <lineage>
        <taxon>Bacteria</taxon>
        <taxon>Bacillati</taxon>
        <taxon>Actinomycetota</taxon>
        <taxon>Actinomycetes</taxon>
        <taxon>Micrococcales</taxon>
        <taxon>Microbacteriaceae</taxon>
        <taxon>Compostimonas</taxon>
    </lineage>
</organism>
<dbReference type="Proteomes" id="UP000230161">
    <property type="component" value="Unassembled WGS sequence"/>
</dbReference>
<dbReference type="InterPro" id="IPR041854">
    <property type="entry name" value="BFD-like_2Fe2S-bd_dom_sf"/>
</dbReference>
<dbReference type="PRINTS" id="PR00368">
    <property type="entry name" value="FADPNR"/>
</dbReference>
<dbReference type="InterPro" id="IPR023753">
    <property type="entry name" value="FAD/NAD-binding_dom"/>
</dbReference>
<protein>
    <submittedName>
        <fullName evidence="3">Thioredoxin reductase</fullName>
    </submittedName>
</protein>
<comment type="caution">
    <text evidence="3">The sequence shown here is derived from an EMBL/GenBank/DDBJ whole genome shotgun (WGS) entry which is preliminary data.</text>
</comment>
<dbReference type="Gene3D" id="3.40.50.720">
    <property type="entry name" value="NAD(P)-binding Rossmann-like Domain"/>
    <property type="match status" value="1"/>
</dbReference>
<evidence type="ECO:0000313" key="4">
    <source>
        <dbReference type="Proteomes" id="UP000230161"/>
    </source>
</evidence>
<accession>A0A2M9C573</accession>
<gene>
    <name evidence="3" type="ORF">CLV54_0717</name>
</gene>
<dbReference type="GO" id="GO:0016491">
    <property type="term" value="F:oxidoreductase activity"/>
    <property type="evidence" value="ECO:0007669"/>
    <property type="project" value="UniProtKB-KW"/>
</dbReference>
<evidence type="ECO:0000256" key="1">
    <source>
        <dbReference type="ARBA" id="ARBA00023002"/>
    </source>
</evidence>
<name>A0A2M9C573_9MICO</name>
<keyword evidence="1" id="KW-0560">Oxidoreductase</keyword>
<dbReference type="PRINTS" id="PR00411">
    <property type="entry name" value="PNDRDTASEI"/>
</dbReference>
<sequence>MTETEQARPQVLVVGAGPAGLAAAVAARRRGASVMLVDSADQLGGQFWRHLPPERPSRREARLHHGWARFQQLSTEVNDDPGCRVLTSAQVWALEPAADDEPWAATVHVLVGPADSRRREPLTIRPDALVIATGAYDRTLPFPGWDLPGVFTAGAAQALAKGERVAVGERVLVAGAGPFLLPVAESLTRAGSRVLGVLEANRLGNLVRGWSHKPWQLLRAARKGGELASYATGQLRHRIPYRMGEAVIEAHGTDRVTAVTVARVDAEWRPVAGTERRVEVDAVCVSHGFTPRLELPIAAGCAIGSDRFVVVDEDQRTSVRGVFVAGELTSIGGADLALAEGTIAGHAAAGGAVVGSADVAAAVRERRVFRRFALRLEAAHGIRRGWTSWLRDDTTVCRCEEVTAGALRRTGVATPDAGLRSIKLTSRAGLGICQGRVCGRTVEELLASGFAGAPRNDPTTSDRRPIFSPITIGELAQGATGDAD</sequence>
<dbReference type="InterPro" id="IPR017224">
    <property type="entry name" value="Opine_Oxase_asu/HCN_bsu"/>
</dbReference>
<dbReference type="RefSeq" id="WP_281258142.1">
    <property type="nucleotide sequence ID" value="NZ_PGFB01000001.1"/>
</dbReference>
<reference evidence="3 4" key="1">
    <citation type="submission" date="2017-11" db="EMBL/GenBank/DDBJ databases">
        <title>Genomic Encyclopedia of Archaeal and Bacterial Type Strains, Phase II (KMG-II): From Individual Species to Whole Genera.</title>
        <authorList>
            <person name="Goeker M."/>
        </authorList>
    </citation>
    <scope>NUCLEOTIDE SEQUENCE [LARGE SCALE GENOMIC DNA]</scope>
    <source>
        <strain evidence="3 4">DSM 25625</strain>
    </source>
</reference>
<evidence type="ECO:0000313" key="3">
    <source>
        <dbReference type="EMBL" id="PJJ65680.1"/>
    </source>
</evidence>
<dbReference type="InterPro" id="IPR051691">
    <property type="entry name" value="Metab_Enz_Cyan_OpOx_G3PDH"/>
</dbReference>
<dbReference type="AlphaFoldDB" id="A0A2M9C573"/>
<dbReference type="PANTHER" id="PTHR42949:SF3">
    <property type="entry name" value="ANAEROBIC GLYCEROL-3-PHOSPHATE DEHYDROGENASE SUBUNIT B"/>
    <property type="match status" value="1"/>
</dbReference>